<evidence type="ECO:0000313" key="14">
    <source>
        <dbReference type="Proteomes" id="UP000078486"/>
    </source>
</evidence>
<dbReference type="OrthoDB" id="9764669at2"/>
<evidence type="ECO:0000256" key="6">
    <source>
        <dbReference type="ARBA" id="ARBA00023136"/>
    </source>
</evidence>
<dbReference type="CDD" id="cd01347">
    <property type="entry name" value="ligand_gated_channel"/>
    <property type="match status" value="1"/>
</dbReference>
<dbReference type="InterPro" id="IPR039426">
    <property type="entry name" value="TonB-dep_rcpt-like"/>
</dbReference>
<keyword evidence="4 8" id="KW-0812">Transmembrane</keyword>
<keyword evidence="7 8" id="KW-0998">Cell outer membrane</keyword>
<protein>
    <recommendedName>
        <fullName evidence="15">TonB-dependent receptor</fullName>
    </recommendedName>
</protein>
<name>A0A178IL31_9BACT</name>
<dbReference type="GO" id="GO:0009279">
    <property type="term" value="C:cell outer membrane"/>
    <property type="evidence" value="ECO:0007669"/>
    <property type="project" value="UniProtKB-SubCell"/>
</dbReference>
<evidence type="ECO:0000313" key="13">
    <source>
        <dbReference type="EMBL" id="OAM91835.1"/>
    </source>
</evidence>
<dbReference type="EMBL" id="LRRQ01000059">
    <property type="protein sequence ID" value="OAM90381.1"/>
    <property type="molecule type" value="Genomic_DNA"/>
</dbReference>
<evidence type="ECO:0000256" key="5">
    <source>
        <dbReference type="ARBA" id="ARBA00023077"/>
    </source>
</evidence>
<accession>A0A178IL31</accession>
<evidence type="ECO:0000313" key="12">
    <source>
        <dbReference type="EMBL" id="OAM90381.1"/>
    </source>
</evidence>
<dbReference type="GO" id="GO:0015344">
    <property type="term" value="F:siderophore uptake transmembrane transporter activity"/>
    <property type="evidence" value="ECO:0007669"/>
    <property type="project" value="TreeGrafter"/>
</dbReference>
<keyword evidence="3 8" id="KW-1134">Transmembrane beta strand</keyword>
<evidence type="ECO:0000259" key="11">
    <source>
        <dbReference type="Pfam" id="PF07715"/>
    </source>
</evidence>
<dbReference type="InterPro" id="IPR012910">
    <property type="entry name" value="Plug_dom"/>
</dbReference>
<evidence type="ECO:0000256" key="7">
    <source>
        <dbReference type="ARBA" id="ARBA00023237"/>
    </source>
</evidence>
<comment type="caution">
    <text evidence="12">The sequence shown here is derived from an EMBL/GenBank/DDBJ whole genome shotgun (WGS) entry which is preliminary data.</text>
</comment>
<dbReference type="PANTHER" id="PTHR30069:SF57">
    <property type="entry name" value="TONB-DEPENDENT RECEPTOR"/>
    <property type="match status" value="1"/>
</dbReference>
<organism evidence="12 14">
    <name type="scientific">Termitidicoccus mucosus</name>
    <dbReference type="NCBI Taxonomy" id="1184151"/>
    <lineage>
        <taxon>Bacteria</taxon>
        <taxon>Pseudomonadati</taxon>
        <taxon>Verrucomicrobiota</taxon>
        <taxon>Opitutia</taxon>
        <taxon>Opitutales</taxon>
        <taxon>Opitutaceae</taxon>
        <taxon>Termitidicoccus</taxon>
    </lineage>
</organism>
<evidence type="ECO:0000259" key="10">
    <source>
        <dbReference type="Pfam" id="PF00593"/>
    </source>
</evidence>
<dbReference type="Pfam" id="PF00593">
    <property type="entry name" value="TonB_dep_Rec_b-barrel"/>
    <property type="match status" value="1"/>
</dbReference>
<dbReference type="EMBL" id="LRRQ01000007">
    <property type="protein sequence ID" value="OAM91835.1"/>
    <property type="molecule type" value="Genomic_DNA"/>
</dbReference>
<proteinExistence type="inferred from homology"/>
<keyword evidence="14" id="KW-1185">Reference proteome</keyword>
<dbReference type="Pfam" id="PF07715">
    <property type="entry name" value="Plug"/>
    <property type="match status" value="1"/>
</dbReference>
<comment type="similarity">
    <text evidence="8 9">Belongs to the TonB-dependent receptor family.</text>
</comment>
<dbReference type="AlphaFoldDB" id="A0A178IL31"/>
<evidence type="ECO:0000256" key="8">
    <source>
        <dbReference type="PROSITE-ProRule" id="PRU01360"/>
    </source>
</evidence>
<dbReference type="PROSITE" id="PS52016">
    <property type="entry name" value="TONB_DEPENDENT_REC_3"/>
    <property type="match status" value="1"/>
</dbReference>
<gene>
    <name evidence="12" type="ORF">AW736_08290</name>
    <name evidence="13" type="ORF">AW736_26615</name>
</gene>
<keyword evidence="2 8" id="KW-0813">Transport</keyword>
<dbReference type="STRING" id="1184151.AW736_08290"/>
<dbReference type="InterPro" id="IPR037066">
    <property type="entry name" value="Plug_dom_sf"/>
</dbReference>
<comment type="subcellular location">
    <subcellularLocation>
        <location evidence="1 8">Cell outer membrane</location>
        <topology evidence="1 8">Multi-pass membrane protein</topology>
    </subcellularLocation>
</comment>
<dbReference type="GO" id="GO:0044718">
    <property type="term" value="P:siderophore transmembrane transport"/>
    <property type="evidence" value="ECO:0007669"/>
    <property type="project" value="TreeGrafter"/>
</dbReference>
<evidence type="ECO:0000256" key="1">
    <source>
        <dbReference type="ARBA" id="ARBA00004571"/>
    </source>
</evidence>
<feature type="domain" description="TonB-dependent receptor plug" evidence="11">
    <location>
        <begin position="51"/>
        <end position="155"/>
    </location>
</feature>
<sequence length="719" mass="80189">MKREIAQFVIAAAIITNGYDAHSAPHPEDEVINMERITVSTGTRTERLASDAPIKTEFFLASEIKAHGGVTLADSLRLVPSARFESSCSNCGLNEIQLLGLSTDYTAILFDGAPLYSGLAKVYGADLFPTIFIDRIEIVKGSSSVLYGPEAIAGVVNLITAMPTHNHTSALLTYSNLKNDADEWKFTFKASHLSQSGKFALTAYGLWEDREGLDLTTDGFTELPEFKSKVGGLQFFYRPDENKLLKATYQYIDQSHRGGDQLDLPEEQSRVAESLAHKIHMLNLQWEQQLTPSLFYSVRGSYLHLQRDAFYGARADAEFTAFDEAGGFADPDNPTPAEEAALADFAADPANQAAINAVASRIWSDTRNQVLFLDGQITQKLGAHELVYGAQYRYEKLEESRPNDPALADTSDDFGTYGLFVQDIWTLLPGLELVPGVRVDRHDNVDGTIFSPRIALRYEPIDALTLRASYSAGFNAPGAYNEDLHIGVSSGGAIFLRNSPDLEEERSDSFTLGADWWVPSFGKRLVLSSTFHYTLLHDTFDIDDSDPNDTGIWERVNGPDAKVFVWENGFQWVVGRGLRLEGSISYIRARFDDPITRVTGLTTREFIERPEWTGLFSVIYEHDSGWQIASLLNYTGSMLAVGEEADIYRKTPKFWELDLNVSKTFHLSPHLELKLGAGVRNLFDDRQKDLFDNGEDRDPTYLYGPVRPRTFFVTAGVEF</sequence>
<dbReference type="RefSeq" id="WP_068769693.1">
    <property type="nucleotide sequence ID" value="NZ_CP109796.1"/>
</dbReference>
<dbReference type="InterPro" id="IPR036942">
    <property type="entry name" value="Beta-barrel_TonB_sf"/>
</dbReference>
<keyword evidence="5 9" id="KW-0798">TonB box</keyword>
<evidence type="ECO:0000256" key="9">
    <source>
        <dbReference type="RuleBase" id="RU003357"/>
    </source>
</evidence>
<evidence type="ECO:0000256" key="2">
    <source>
        <dbReference type="ARBA" id="ARBA00022448"/>
    </source>
</evidence>
<dbReference type="Gene3D" id="2.40.170.20">
    <property type="entry name" value="TonB-dependent receptor, beta-barrel domain"/>
    <property type="match status" value="1"/>
</dbReference>
<evidence type="ECO:0008006" key="15">
    <source>
        <dbReference type="Google" id="ProtNLM"/>
    </source>
</evidence>
<dbReference type="Proteomes" id="UP000078486">
    <property type="component" value="Unassembled WGS sequence"/>
</dbReference>
<dbReference type="PANTHER" id="PTHR30069">
    <property type="entry name" value="TONB-DEPENDENT OUTER MEMBRANE RECEPTOR"/>
    <property type="match status" value="1"/>
</dbReference>
<keyword evidence="6 8" id="KW-0472">Membrane</keyword>
<dbReference type="InterPro" id="IPR000531">
    <property type="entry name" value="Beta-barrel_TonB"/>
</dbReference>
<reference evidence="12 14" key="1">
    <citation type="submission" date="2016-01" db="EMBL/GenBank/DDBJ databases">
        <title>High potential of lignocellulose degradation of a new Verrucomicrobia species.</title>
        <authorList>
            <person name="Wang Y."/>
            <person name="Shi Y."/>
            <person name="Qiu Z."/>
            <person name="Liu S."/>
            <person name="Yang H."/>
        </authorList>
    </citation>
    <scope>NUCLEOTIDE SEQUENCE [LARGE SCALE GENOMIC DNA]</scope>
    <source>
        <strain evidence="12 14">TSB47</strain>
    </source>
</reference>
<evidence type="ECO:0000256" key="4">
    <source>
        <dbReference type="ARBA" id="ARBA00022692"/>
    </source>
</evidence>
<dbReference type="Gene3D" id="2.170.130.10">
    <property type="entry name" value="TonB-dependent receptor, plug domain"/>
    <property type="match status" value="1"/>
</dbReference>
<evidence type="ECO:0000256" key="3">
    <source>
        <dbReference type="ARBA" id="ARBA00022452"/>
    </source>
</evidence>
<dbReference type="SUPFAM" id="SSF56935">
    <property type="entry name" value="Porins"/>
    <property type="match status" value="1"/>
</dbReference>
<feature type="domain" description="TonB-dependent receptor-like beta-barrel" evidence="10">
    <location>
        <begin position="272"/>
        <end position="682"/>
    </location>
</feature>